<accession>A0A8K0P0X2</accession>
<dbReference type="AlphaFoldDB" id="A0A8K0P0X2"/>
<name>A0A8K0P0X2_LADFU</name>
<dbReference type="GO" id="GO:0044782">
    <property type="term" value="P:cilium organization"/>
    <property type="evidence" value="ECO:0007669"/>
    <property type="project" value="TreeGrafter"/>
</dbReference>
<feature type="compositionally biased region" description="Basic and acidic residues" evidence="3">
    <location>
        <begin position="185"/>
        <end position="221"/>
    </location>
</feature>
<keyword evidence="5" id="KW-1185">Reference proteome</keyword>
<feature type="compositionally biased region" description="Basic and acidic residues" evidence="3">
    <location>
        <begin position="236"/>
        <end position="248"/>
    </location>
</feature>
<evidence type="ECO:0000313" key="5">
    <source>
        <dbReference type="Proteomes" id="UP000792457"/>
    </source>
</evidence>
<dbReference type="PANTHER" id="PTHR34639">
    <property type="entry name" value="PROTEIN FLATTOP"/>
    <property type="match status" value="1"/>
</dbReference>
<dbReference type="PANTHER" id="PTHR34639:SF1">
    <property type="entry name" value="PROTEIN FLATTOP"/>
    <property type="match status" value="1"/>
</dbReference>
<dbReference type="Pfam" id="PF22611">
    <property type="entry name" value="CFAP126"/>
    <property type="match status" value="1"/>
</dbReference>
<evidence type="ECO:0000256" key="1">
    <source>
        <dbReference type="ARBA" id="ARBA00009887"/>
    </source>
</evidence>
<evidence type="ECO:0000256" key="2">
    <source>
        <dbReference type="ARBA" id="ARBA00033306"/>
    </source>
</evidence>
<sequence>MSYHFSANQFDREFNPKRLGNWQVSKWYPERPRQRSNKTRIIADDRGHLLPGIPRFSENVQERYITAWDFPRKITRQFAEDIAKPPRWKVAAWVQEEKNQPAEEEPSEEPEVSKEPPRPSSPAEENIFEGKVPEKAEVSSQVGDKEGEASPPRSAKSGDADSGNGPPASLKSLSPIGSKTSSQSAEERDNQTETKEIGKDEETQERPQSRDSKTLGEDVVIKVDTGGEVVEGNFEEEAKEREDKMQEARKLNGADLQVTGSALASSLQTGQKDLKKQGQDGISPLATAYTPFLVAKQFAEDNLRHHPLPDM</sequence>
<proteinExistence type="inferred from homology"/>
<dbReference type="CDD" id="cd23705">
    <property type="entry name" value="Flattop"/>
    <property type="match status" value="1"/>
</dbReference>
<feature type="compositionally biased region" description="Basic and acidic residues" evidence="3">
    <location>
        <begin position="131"/>
        <end position="148"/>
    </location>
</feature>
<evidence type="ECO:0000313" key="4">
    <source>
        <dbReference type="EMBL" id="KAG8229371.1"/>
    </source>
</evidence>
<dbReference type="Proteomes" id="UP000792457">
    <property type="component" value="Unassembled WGS sequence"/>
</dbReference>
<comment type="caution">
    <text evidence="4">The sequence shown here is derived from an EMBL/GenBank/DDBJ whole genome shotgun (WGS) entry which is preliminary data.</text>
</comment>
<dbReference type="EMBL" id="KZ308427">
    <property type="protein sequence ID" value="KAG8229371.1"/>
    <property type="molecule type" value="Genomic_DNA"/>
</dbReference>
<protein>
    <recommendedName>
        <fullName evidence="2">Cilia- and flagella-associated protein 126</fullName>
    </recommendedName>
</protein>
<feature type="region of interest" description="Disordered" evidence="3">
    <location>
        <begin position="93"/>
        <end position="248"/>
    </location>
</feature>
<reference evidence="4" key="1">
    <citation type="submission" date="2013-04" db="EMBL/GenBank/DDBJ databases">
        <authorList>
            <person name="Qu J."/>
            <person name="Murali S.C."/>
            <person name="Bandaranaike D."/>
            <person name="Bellair M."/>
            <person name="Blankenburg K."/>
            <person name="Chao H."/>
            <person name="Dinh H."/>
            <person name="Doddapaneni H."/>
            <person name="Downs B."/>
            <person name="Dugan-Rocha S."/>
            <person name="Elkadiri S."/>
            <person name="Gnanaolivu R.D."/>
            <person name="Hernandez B."/>
            <person name="Javaid M."/>
            <person name="Jayaseelan J.C."/>
            <person name="Lee S."/>
            <person name="Li M."/>
            <person name="Ming W."/>
            <person name="Munidasa M."/>
            <person name="Muniz J."/>
            <person name="Nguyen L."/>
            <person name="Ongeri F."/>
            <person name="Osuji N."/>
            <person name="Pu L.-L."/>
            <person name="Puazo M."/>
            <person name="Qu C."/>
            <person name="Quiroz J."/>
            <person name="Raj R."/>
            <person name="Weissenberger G."/>
            <person name="Xin Y."/>
            <person name="Zou X."/>
            <person name="Han Y."/>
            <person name="Richards S."/>
            <person name="Worley K."/>
            <person name="Muzny D."/>
            <person name="Gibbs R."/>
        </authorList>
    </citation>
    <scope>NUCLEOTIDE SEQUENCE</scope>
    <source>
        <strain evidence="4">Sampled in the wild</strain>
    </source>
</reference>
<comment type="similarity">
    <text evidence="1">Belongs to the Flattop family.</text>
</comment>
<dbReference type="GO" id="GO:0036064">
    <property type="term" value="C:ciliary basal body"/>
    <property type="evidence" value="ECO:0007669"/>
    <property type="project" value="TreeGrafter"/>
</dbReference>
<dbReference type="OrthoDB" id="521617at2759"/>
<dbReference type="InterPro" id="IPR038797">
    <property type="entry name" value="Fltp"/>
</dbReference>
<organism evidence="4 5">
    <name type="scientific">Ladona fulva</name>
    <name type="common">Scarce chaser dragonfly</name>
    <name type="synonym">Libellula fulva</name>
    <dbReference type="NCBI Taxonomy" id="123851"/>
    <lineage>
        <taxon>Eukaryota</taxon>
        <taxon>Metazoa</taxon>
        <taxon>Ecdysozoa</taxon>
        <taxon>Arthropoda</taxon>
        <taxon>Hexapoda</taxon>
        <taxon>Insecta</taxon>
        <taxon>Pterygota</taxon>
        <taxon>Palaeoptera</taxon>
        <taxon>Odonata</taxon>
        <taxon>Epiprocta</taxon>
        <taxon>Anisoptera</taxon>
        <taxon>Libelluloidea</taxon>
        <taxon>Libellulidae</taxon>
        <taxon>Ladona</taxon>
    </lineage>
</organism>
<feature type="non-terminal residue" evidence="4">
    <location>
        <position position="1"/>
    </location>
</feature>
<evidence type="ECO:0000256" key="3">
    <source>
        <dbReference type="SAM" id="MobiDB-lite"/>
    </source>
</evidence>
<reference evidence="4" key="2">
    <citation type="submission" date="2017-10" db="EMBL/GenBank/DDBJ databases">
        <title>Ladona fulva Genome sequencing and assembly.</title>
        <authorList>
            <person name="Murali S."/>
            <person name="Richards S."/>
            <person name="Bandaranaike D."/>
            <person name="Bellair M."/>
            <person name="Blankenburg K."/>
            <person name="Chao H."/>
            <person name="Dinh H."/>
            <person name="Doddapaneni H."/>
            <person name="Dugan-Rocha S."/>
            <person name="Elkadiri S."/>
            <person name="Gnanaolivu R."/>
            <person name="Hernandez B."/>
            <person name="Skinner E."/>
            <person name="Javaid M."/>
            <person name="Lee S."/>
            <person name="Li M."/>
            <person name="Ming W."/>
            <person name="Munidasa M."/>
            <person name="Muniz J."/>
            <person name="Nguyen L."/>
            <person name="Hughes D."/>
            <person name="Osuji N."/>
            <person name="Pu L.-L."/>
            <person name="Puazo M."/>
            <person name="Qu C."/>
            <person name="Quiroz J."/>
            <person name="Raj R."/>
            <person name="Weissenberger G."/>
            <person name="Xin Y."/>
            <person name="Zou X."/>
            <person name="Han Y."/>
            <person name="Worley K."/>
            <person name="Muzny D."/>
            <person name="Gibbs R."/>
        </authorList>
    </citation>
    <scope>NUCLEOTIDE SEQUENCE</scope>
    <source>
        <strain evidence="4">Sampled in the wild</strain>
    </source>
</reference>
<feature type="compositionally biased region" description="Polar residues" evidence="3">
    <location>
        <begin position="171"/>
        <end position="184"/>
    </location>
</feature>
<gene>
    <name evidence="4" type="ORF">J437_LFUL009686</name>
</gene>